<dbReference type="InterPro" id="IPR000719">
    <property type="entry name" value="Prot_kinase_dom"/>
</dbReference>
<comment type="similarity">
    <text evidence="1">Belongs to the protein kinase superfamily. CAMK Ser/Thr protein kinase family. CaMK subfamily.</text>
</comment>
<organism evidence="8 9">
    <name type="scientific">Brassica oleracea var. oleracea</name>
    <dbReference type="NCBI Taxonomy" id="109376"/>
    <lineage>
        <taxon>Eukaryota</taxon>
        <taxon>Viridiplantae</taxon>
        <taxon>Streptophyta</taxon>
        <taxon>Embryophyta</taxon>
        <taxon>Tracheophyta</taxon>
        <taxon>Spermatophyta</taxon>
        <taxon>Magnoliopsida</taxon>
        <taxon>eudicotyledons</taxon>
        <taxon>Gunneridae</taxon>
        <taxon>Pentapetalae</taxon>
        <taxon>rosids</taxon>
        <taxon>malvids</taxon>
        <taxon>Brassicales</taxon>
        <taxon>Brassicaceae</taxon>
        <taxon>Brassiceae</taxon>
        <taxon>Brassica</taxon>
    </lineage>
</organism>
<dbReference type="InterPro" id="IPR011009">
    <property type="entry name" value="Kinase-like_dom_sf"/>
</dbReference>
<dbReference type="InterPro" id="IPR050205">
    <property type="entry name" value="CDPK_Ser/Thr_kinases"/>
</dbReference>
<dbReference type="HOGENOM" id="CLU_1543962_0_0_1"/>
<dbReference type="SUPFAM" id="SSF56112">
    <property type="entry name" value="Protein kinase-like (PK-like)"/>
    <property type="match status" value="1"/>
</dbReference>
<protein>
    <recommendedName>
        <fullName evidence="7">Protein kinase domain-containing protein</fullName>
    </recommendedName>
</protein>
<evidence type="ECO:0000256" key="1">
    <source>
        <dbReference type="ARBA" id="ARBA00005354"/>
    </source>
</evidence>
<keyword evidence="4" id="KW-0547">Nucleotide-binding</keyword>
<keyword evidence="9" id="KW-1185">Reference proteome</keyword>
<dbReference type="SMART" id="SM00220">
    <property type="entry name" value="S_TKc"/>
    <property type="match status" value="1"/>
</dbReference>
<keyword evidence="2" id="KW-0723">Serine/threonine-protein kinase</keyword>
<evidence type="ECO:0000256" key="3">
    <source>
        <dbReference type="ARBA" id="ARBA00022679"/>
    </source>
</evidence>
<evidence type="ECO:0000256" key="6">
    <source>
        <dbReference type="ARBA" id="ARBA00022840"/>
    </source>
</evidence>
<name>A0A0D2ZTL1_BRAOL</name>
<evidence type="ECO:0000256" key="2">
    <source>
        <dbReference type="ARBA" id="ARBA00022527"/>
    </source>
</evidence>
<sequence>VVKYPEVDAKRILVQILSATAFFHLQGVVHRDLKPEIDDSMYYVAPEVLHRSYSTEADIANPNFEDLPWPSPTGKDFVKRLLNKDHRKRMTAAQALAHLWLRDGNPGLLLDFSVYKLVRYYIRASPFRRSALKALSKAIPDEELVFLKAQFMLLDPKDGGLSLNSFTTVSVFLI</sequence>
<dbReference type="STRING" id="109376.A0A0D2ZTL1"/>
<evidence type="ECO:0000259" key="7">
    <source>
        <dbReference type="SMART" id="SM00220"/>
    </source>
</evidence>
<dbReference type="GO" id="GO:0004674">
    <property type="term" value="F:protein serine/threonine kinase activity"/>
    <property type="evidence" value="ECO:0007669"/>
    <property type="project" value="UniProtKB-KW"/>
</dbReference>
<keyword evidence="6" id="KW-0067">ATP-binding</keyword>
<dbReference type="Proteomes" id="UP000032141">
    <property type="component" value="Unassembled WGS sequence"/>
</dbReference>
<reference evidence="8" key="1">
    <citation type="journal article" date="2014" name="Genome Biol.">
        <title>Transcriptome and methylome profiling reveals relics of genome dominance in the mesopolyploid Brassica oleracea.</title>
        <authorList>
            <person name="Parkin I.A."/>
            <person name="Koh C."/>
            <person name="Tang H."/>
            <person name="Robinson S.J."/>
            <person name="Kagale S."/>
            <person name="Clarke W.E."/>
            <person name="Town C.D."/>
            <person name="Nixon J."/>
            <person name="Krishnakumar V."/>
            <person name="Bidwell S.L."/>
            <person name="Denoeud F."/>
            <person name="Belcram H."/>
            <person name="Links M.G."/>
            <person name="Just J."/>
            <person name="Clarke C."/>
            <person name="Bender T."/>
            <person name="Huebert T."/>
            <person name="Mason A.S."/>
            <person name="Pires J.C."/>
            <person name="Barker G."/>
            <person name="Moore J."/>
            <person name="Walley P.G."/>
            <person name="Manoli S."/>
            <person name="Batley J."/>
            <person name="Edwards D."/>
            <person name="Nelson M.N."/>
            <person name="Wang X."/>
            <person name="Paterson A.H."/>
            <person name="King G."/>
            <person name="Bancroft I."/>
            <person name="Chalhoub B."/>
            <person name="Sharpe A.G."/>
        </authorList>
    </citation>
    <scope>NUCLEOTIDE SEQUENCE [LARGE SCALE GENOMIC DNA]</scope>
    <source>
        <strain evidence="8">cv. TO1000</strain>
    </source>
</reference>
<dbReference type="EnsemblPlants" id="Bo01097s040.1">
    <property type="protein sequence ID" value="Bo01097s040.1"/>
    <property type="gene ID" value="Bo01097s040"/>
</dbReference>
<feature type="domain" description="Protein kinase" evidence="7">
    <location>
        <begin position="1"/>
        <end position="101"/>
    </location>
</feature>
<keyword evidence="3" id="KW-0808">Transferase</keyword>
<evidence type="ECO:0000256" key="4">
    <source>
        <dbReference type="ARBA" id="ARBA00022741"/>
    </source>
</evidence>
<dbReference type="Gramene" id="Bo01097s040.1">
    <property type="protein sequence ID" value="Bo01097s040.1"/>
    <property type="gene ID" value="Bo01097s040"/>
</dbReference>
<evidence type="ECO:0000256" key="5">
    <source>
        <dbReference type="ARBA" id="ARBA00022777"/>
    </source>
</evidence>
<accession>A0A0D2ZTL1</accession>
<proteinExistence type="inferred from homology"/>
<dbReference type="AlphaFoldDB" id="A0A0D2ZTL1"/>
<dbReference type="eggNOG" id="KOG0032">
    <property type="taxonomic scope" value="Eukaryota"/>
</dbReference>
<reference evidence="8" key="2">
    <citation type="submission" date="2015-06" db="UniProtKB">
        <authorList>
            <consortium name="EnsemblPlants"/>
        </authorList>
    </citation>
    <scope>IDENTIFICATION</scope>
</reference>
<evidence type="ECO:0000313" key="9">
    <source>
        <dbReference type="Proteomes" id="UP000032141"/>
    </source>
</evidence>
<dbReference type="Gene3D" id="1.10.510.10">
    <property type="entry name" value="Transferase(Phosphotransferase) domain 1"/>
    <property type="match status" value="2"/>
</dbReference>
<evidence type="ECO:0000313" key="8">
    <source>
        <dbReference type="EnsemblPlants" id="Bo01097s040.1"/>
    </source>
</evidence>
<dbReference type="GO" id="GO:0005524">
    <property type="term" value="F:ATP binding"/>
    <property type="evidence" value="ECO:0007669"/>
    <property type="project" value="UniProtKB-KW"/>
</dbReference>
<dbReference type="PANTHER" id="PTHR24349">
    <property type="entry name" value="SERINE/THREONINE-PROTEIN KINASE"/>
    <property type="match status" value="1"/>
</dbReference>
<keyword evidence="5" id="KW-0418">Kinase</keyword>